<feature type="signal peptide" evidence="9">
    <location>
        <begin position="1"/>
        <end position="21"/>
    </location>
</feature>
<evidence type="ECO:0000313" key="11">
    <source>
        <dbReference type="Proteomes" id="UP000887458"/>
    </source>
</evidence>
<keyword evidence="5" id="KW-0964">Secreted</keyword>
<evidence type="ECO:0000256" key="9">
    <source>
        <dbReference type="SAM" id="SignalP"/>
    </source>
</evidence>
<dbReference type="EMBL" id="NJHN03000032">
    <property type="protein sequence ID" value="KAH9423186.1"/>
    <property type="molecule type" value="Genomic_DNA"/>
</dbReference>
<comment type="subcellular location">
    <subcellularLocation>
        <location evidence="1">Secreted</location>
    </subcellularLocation>
</comment>
<dbReference type="Pfam" id="PF05281">
    <property type="entry name" value="Secretogranin_V"/>
    <property type="match status" value="1"/>
</dbReference>
<dbReference type="PANTHER" id="PTHR12738">
    <property type="entry name" value="NEUROENDOCRINE PROTEIN 7B2"/>
    <property type="match status" value="1"/>
</dbReference>
<evidence type="ECO:0000256" key="7">
    <source>
        <dbReference type="ARBA" id="ARBA00023157"/>
    </source>
</evidence>
<keyword evidence="8" id="KW-0143">Chaperone</keyword>
<reference evidence="10 11" key="2">
    <citation type="journal article" date="2022" name="Mol. Biol. Evol.">
        <title>Comparative Genomics Reveals Insights into the Divergent Evolution of Astigmatic Mites and Household Pest Adaptations.</title>
        <authorList>
            <person name="Xiong Q."/>
            <person name="Wan A.T."/>
            <person name="Liu X."/>
            <person name="Fung C.S."/>
            <person name="Xiao X."/>
            <person name="Malainual N."/>
            <person name="Hou J."/>
            <person name="Wang L."/>
            <person name="Wang M."/>
            <person name="Yang K.Y."/>
            <person name="Cui Y."/>
            <person name="Leung E.L."/>
            <person name="Nong W."/>
            <person name="Shin S.K."/>
            <person name="Au S.W."/>
            <person name="Jeong K.Y."/>
            <person name="Chew F.T."/>
            <person name="Hui J.H."/>
            <person name="Leung T.F."/>
            <person name="Tungtrongchitr A."/>
            <person name="Zhong N."/>
            <person name="Liu Z."/>
            <person name="Tsui S.K."/>
        </authorList>
    </citation>
    <scope>NUCLEOTIDE SEQUENCE [LARGE SCALE GENOMIC DNA]</scope>
    <source>
        <strain evidence="10">Derp</strain>
    </source>
</reference>
<name>A0ABQ8JKQ6_DERPT</name>
<gene>
    <name evidence="10" type="primary">SCG5</name>
    <name evidence="10" type="ORF">DERP_003463</name>
</gene>
<evidence type="ECO:0000313" key="10">
    <source>
        <dbReference type="EMBL" id="KAH9423186.1"/>
    </source>
</evidence>
<comment type="similarity">
    <text evidence="2">Belongs to the 7B2 family.</text>
</comment>
<proteinExistence type="inferred from homology"/>
<evidence type="ECO:0000256" key="3">
    <source>
        <dbReference type="ARBA" id="ARBA00019589"/>
    </source>
</evidence>
<keyword evidence="11" id="KW-1185">Reference proteome</keyword>
<reference evidence="10 11" key="1">
    <citation type="journal article" date="2018" name="J. Allergy Clin. Immunol.">
        <title>High-quality assembly of Dermatophagoides pteronyssinus genome and transcriptome reveals a wide range of novel allergens.</title>
        <authorList>
            <person name="Liu X.Y."/>
            <person name="Yang K.Y."/>
            <person name="Wang M.Q."/>
            <person name="Kwok J.S."/>
            <person name="Zeng X."/>
            <person name="Yang Z."/>
            <person name="Xiao X.J."/>
            <person name="Lau C.P."/>
            <person name="Li Y."/>
            <person name="Huang Z.M."/>
            <person name="Ba J.G."/>
            <person name="Yim A.K."/>
            <person name="Ouyang C.Y."/>
            <person name="Ngai S.M."/>
            <person name="Chan T.F."/>
            <person name="Leung E.L."/>
            <person name="Liu L."/>
            <person name="Liu Z.G."/>
            <person name="Tsui S.K."/>
        </authorList>
    </citation>
    <scope>NUCLEOTIDE SEQUENCE [LARGE SCALE GENOMIC DNA]</scope>
    <source>
        <strain evidence="10">Derp</strain>
    </source>
</reference>
<accession>A0ABQ8JKQ6</accession>
<sequence>MNYLWNLALVNLILLFGGYDCGDQSYFFDDSDYRIQNSLLHNFIERMNEDQQLPQSQLSQLPQQQQYLLVDPLQESSMITPKDSLSYPSSLLDSNNYRIRKDLSEQREQQHDQQSNELMNNHYHLQTRDDILLPREPVPRKEFLEHSSLYGHQYVQGGAGEGLQRLKPDGSIPNVQVIKSDSVLPAYCNPPNPCPIGYSADDGCLEDFINSADYSKEYQSSQECMCDSEHMFNCPGNTDENELETLARSIQNEGIELDTTINKIIDTIDTSKDDHKVVAKKFFQKRNEKSTIVKRSIINDGENSDKKSFKQNPYLTGEKLPVVAKKSPHTAKIFH</sequence>
<keyword evidence="7" id="KW-1015">Disulfide bond</keyword>
<organism evidence="10 11">
    <name type="scientific">Dermatophagoides pteronyssinus</name>
    <name type="common">European house dust mite</name>
    <dbReference type="NCBI Taxonomy" id="6956"/>
    <lineage>
        <taxon>Eukaryota</taxon>
        <taxon>Metazoa</taxon>
        <taxon>Ecdysozoa</taxon>
        <taxon>Arthropoda</taxon>
        <taxon>Chelicerata</taxon>
        <taxon>Arachnida</taxon>
        <taxon>Acari</taxon>
        <taxon>Acariformes</taxon>
        <taxon>Sarcoptiformes</taxon>
        <taxon>Astigmata</taxon>
        <taxon>Psoroptidia</taxon>
        <taxon>Analgoidea</taxon>
        <taxon>Pyroglyphidae</taxon>
        <taxon>Dermatophagoidinae</taxon>
        <taxon>Dermatophagoides</taxon>
    </lineage>
</organism>
<evidence type="ECO:0000256" key="8">
    <source>
        <dbReference type="ARBA" id="ARBA00023186"/>
    </source>
</evidence>
<feature type="chain" id="PRO_5047480927" description="Neuroendocrine protein 7B2" evidence="9">
    <location>
        <begin position="22"/>
        <end position="335"/>
    </location>
</feature>
<evidence type="ECO:0000256" key="5">
    <source>
        <dbReference type="ARBA" id="ARBA00022525"/>
    </source>
</evidence>
<evidence type="ECO:0000256" key="6">
    <source>
        <dbReference type="ARBA" id="ARBA00022729"/>
    </source>
</evidence>
<evidence type="ECO:0000256" key="2">
    <source>
        <dbReference type="ARBA" id="ARBA00006348"/>
    </source>
</evidence>
<comment type="caution">
    <text evidence="10">The sequence shown here is derived from an EMBL/GenBank/DDBJ whole genome shotgun (WGS) entry which is preliminary data.</text>
</comment>
<dbReference type="Proteomes" id="UP000887458">
    <property type="component" value="Unassembled WGS sequence"/>
</dbReference>
<evidence type="ECO:0000256" key="1">
    <source>
        <dbReference type="ARBA" id="ARBA00004613"/>
    </source>
</evidence>
<evidence type="ECO:0000256" key="4">
    <source>
        <dbReference type="ARBA" id="ARBA00022448"/>
    </source>
</evidence>
<keyword evidence="4" id="KW-0813">Transport</keyword>
<keyword evidence="6 9" id="KW-0732">Signal</keyword>
<dbReference type="InterPro" id="IPR007945">
    <property type="entry name" value="Secretogranin_V"/>
</dbReference>
<dbReference type="PANTHER" id="PTHR12738:SF0">
    <property type="entry name" value="NEUROENDOCRINE PROTEIN 7B2"/>
    <property type="match status" value="1"/>
</dbReference>
<protein>
    <recommendedName>
        <fullName evidence="3">Neuroendocrine protein 7B2</fullName>
    </recommendedName>
</protein>